<dbReference type="EnsemblPlants" id="Pp3c11_4330V3.1">
    <property type="protein sequence ID" value="PAC:32958294.CDS.1"/>
    <property type="gene ID" value="Pp3c11_4330"/>
</dbReference>
<evidence type="ECO:0000313" key="2">
    <source>
        <dbReference type="EMBL" id="PNR44809.1"/>
    </source>
</evidence>
<organism evidence="2">
    <name type="scientific">Physcomitrium patens</name>
    <name type="common">Spreading-leaved earth moss</name>
    <name type="synonym">Physcomitrella patens</name>
    <dbReference type="NCBI Taxonomy" id="3218"/>
    <lineage>
        <taxon>Eukaryota</taxon>
        <taxon>Viridiplantae</taxon>
        <taxon>Streptophyta</taxon>
        <taxon>Embryophyta</taxon>
        <taxon>Bryophyta</taxon>
        <taxon>Bryophytina</taxon>
        <taxon>Bryopsida</taxon>
        <taxon>Funariidae</taxon>
        <taxon>Funariales</taxon>
        <taxon>Funariaceae</taxon>
        <taxon>Physcomitrium</taxon>
    </lineage>
</organism>
<dbReference type="EMBL" id="ABEU02000011">
    <property type="protein sequence ID" value="PNR44809.1"/>
    <property type="molecule type" value="Genomic_DNA"/>
</dbReference>
<reference evidence="3" key="3">
    <citation type="submission" date="2020-12" db="UniProtKB">
        <authorList>
            <consortium name="EnsemblPlants"/>
        </authorList>
    </citation>
    <scope>IDENTIFICATION</scope>
</reference>
<protein>
    <submittedName>
        <fullName evidence="2 3">Uncharacterized protein</fullName>
    </submittedName>
</protein>
<reference evidence="2 4" key="1">
    <citation type="journal article" date="2008" name="Science">
        <title>The Physcomitrella genome reveals evolutionary insights into the conquest of land by plants.</title>
        <authorList>
            <person name="Rensing S."/>
            <person name="Lang D."/>
            <person name="Zimmer A."/>
            <person name="Terry A."/>
            <person name="Salamov A."/>
            <person name="Shapiro H."/>
            <person name="Nishiyama T."/>
            <person name="Perroud P.-F."/>
            <person name="Lindquist E."/>
            <person name="Kamisugi Y."/>
            <person name="Tanahashi T."/>
            <person name="Sakakibara K."/>
            <person name="Fujita T."/>
            <person name="Oishi K."/>
            <person name="Shin-I T."/>
            <person name="Kuroki Y."/>
            <person name="Toyoda A."/>
            <person name="Suzuki Y."/>
            <person name="Hashimoto A."/>
            <person name="Yamaguchi K."/>
            <person name="Sugano A."/>
            <person name="Kohara Y."/>
            <person name="Fujiyama A."/>
            <person name="Anterola A."/>
            <person name="Aoki S."/>
            <person name="Ashton N."/>
            <person name="Barbazuk W.B."/>
            <person name="Barker E."/>
            <person name="Bennetzen J."/>
            <person name="Bezanilla M."/>
            <person name="Blankenship R."/>
            <person name="Cho S.H."/>
            <person name="Dutcher S."/>
            <person name="Estelle M."/>
            <person name="Fawcett J.A."/>
            <person name="Gundlach H."/>
            <person name="Hanada K."/>
            <person name="Heyl A."/>
            <person name="Hicks K.A."/>
            <person name="Hugh J."/>
            <person name="Lohr M."/>
            <person name="Mayer K."/>
            <person name="Melkozernov A."/>
            <person name="Murata T."/>
            <person name="Nelson D."/>
            <person name="Pils B."/>
            <person name="Prigge M."/>
            <person name="Reiss B."/>
            <person name="Renner T."/>
            <person name="Rombauts S."/>
            <person name="Rushton P."/>
            <person name="Sanderfoot A."/>
            <person name="Schween G."/>
            <person name="Shiu S.-H."/>
            <person name="Stueber K."/>
            <person name="Theodoulou F.L."/>
            <person name="Tu H."/>
            <person name="Van de Peer Y."/>
            <person name="Verrier P.J."/>
            <person name="Waters E."/>
            <person name="Wood A."/>
            <person name="Yang L."/>
            <person name="Cove D."/>
            <person name="Cuming A."/>
            <person name="Hasebe M."/>
            <person name="Lucas S."/>
            <person name="Mishler D.B."/>
            <person name="Reski R."/>
            <person name="Grigoriev I."/>
            <person name="Quatrano R.S."/>
            <person name="Boore J.L."/>
        </authorList>
    </citation>
    <scope>NUCLEOTIDE SEQUENCE [LARGE SCALE GENOMIC DNA]</scope>
    <source>
        <strain evidence="3 4">cv. Gransden 2004</strain>
    </source>
</reference>
<keyword evidence="1" id="KW-0732">Signal</keyword>
<feature type="signal peptide" evidence="1">
    <location>
        <begin position="1"/>
        <end position="22"/>
    </location>
</feature>
<dbReference type="AlphaFoldDB" id="A0A2K1JTF4"/>
<reference evidence="2 4" key="2">
    <citation type="journal article" date="2018" name="Plant J.">
        <title>The Physcomitrella patens chromosome-scale assembly reveals moss genome structure and evolution.</title>
        <authorList>
            <person name="Lang D."/>
            <person name="Ullrich K.K."/>
            <person name="Murat F."/>
            <person name="Fuchs J."/>
            <person name="Jenkins J."/>
            <person name="Haas F.B."/>
            <person name="Piednoel M."/>
            <person name="Gundlach H."/>
            <person name="Van Bel M."/>
            <person name="Meyberg R."/>
            <person name="Vives C."/>
            <person name="Morata J."/>
            <person name="Symeonidi A."/>
            <person name="Hiss M."/>
            <person name="Muchero W."/>
            <person name="Kamisugi Y."/>
            <person name="Saleh O."/>
            <person name="Blanc G."/>
            <person name="Decker E.L."/>
            <person name="van Gessel N."/>
            <person name="Grimwood J."/>
            <person name="Hayes R.D."/>
            <person name="Graham S.W."/>
            <person name="Gunter L.E."/>
            <person name="McDaniel S.F."/>
            <person name="Hoernstein S.N.W."/>
            <person name="Larsson A."/>
            <person name="Li F.W."/>
            <person name="Perroud P.F."/>
            <person name="Phillips J."/>
            <person name="Ranjan P."/>
            <person name="Rokshar D.S."/>
            <person name="Rothfels C.J."/>
            <person name="Schneider L."/>
            <person name="Shu S."/>
            <person name="Stevenson D.W."/>
            <person name="Thummler F."/>
            <person name="Tillich M."/>
            <person name="Villarreal Aguilar J.C."/>
            <person name="Widiez T."/>
            <person name="Wong G.K."/>
            <person name="Wymore A."/>
            <person name="Zhang Y."/>
            <person name="Zimmer A.D."/>
            <person name="Quatrano R.S."/>
            <person name="Mayer K.F.X."/>
            <person name="Goodstein D."/>
            <person name="Casacuberta J.M."/>
            <person name="Vandepoele K."/>
            <person name="Reski R."/>
            <person name="Cuming A.C."/>
            <person name="Tuskan G.A."/>
            <person name="Maumus F."/>
            <person name="Salse J."/>
            <person name="Schmutz J."/>
            <person name="Rensing S.A."/>
        </authorList>
    </citation>
    <scope>NUCLEOTIDE SEQUENCE [LARGE SCALE GENOMIC DNA]</scope>
    <source>
        <strain evidence="3 4">cv. Gransden 2004</strain>
    </source>
</reference>
<gene>
    <name evidence="2" type="ORF">PHYPA_014579</name>
</gene>
<dbReference type="InParanoid" id="A0A2K1JTF4"/>
<feature type="chain" id="PRO_5033761887" evidence="1">
    <location>
        <begin position="23"/>
        <end position="71"/>
    </location>
</feature>
<keyword evidence="4" id="KW-1185">Reference proteome</keyword>
<dbReference type="EnsemblPlants" id="Pp3c11_4330V3.2">
    <property type="protein sequence ID" value="PAC:32958295.CDS.1"/>
    <property type="gene ID" value="Pp3c11_4330"/>
</dbReference>
<dbReference type="Gramene" id="Pp3c11_4330V3.2">
    <property type="protein sequence ID" value="PAC:32958295.CDS.1"/>
    <property type="gene ID" value="Pp3c11_4330"/>
</dbReference>
<evidence type="ECO:0000313" key="3">
    <source>
        <dbReference type="EnsemblPlants" id="PAC:32958294.CDS.1"/>
    </source>
</evidence>
<accession>A0A2K1JTF4</accession>
<name>A0A2K1JTF4_PHYPA</name>
<evidence type="ECO:0000256" key="1">
    <source>
        <dbReference type="SAM" id="SignalP"/>
    </source>
</evidence>
<evidence type="ECO:0000313" key="4">
    <source>
        <dbReference type="Proteomes" id="UP000006727"/>
    </source>
</evidence>
<proteinExistence type="predicted"/>
<dbReference type="Proteomes" id="UP000006727">
    <property type="component" value="Chromosome 11"/>
</dbReference>
<sequence length="71" mass="8502">MVFFSNSSIFCVLWLVEKLTRGSNFFQSFKIKRQKFRKWPSNLQIKLESYPFPKNPVISFFLLLIPTVLKK</sequence>
<dbReference type="Gramene" id="Pp3c11_4330V3.1">
    <property type="protein sequence ID" value="PAC:32958294.CDS.1"/>
    <property type="gene ID" value="Pp3c11_4330"/>
</dbReference>